<feature type="transmembrane region" description="Helical" evidence="6">
    <location>
        <begin position="218"/>
        <end position="238"/>
    </location>
</feature>
<feature type="transmembrane region" description="Helical" evidence="6">
    <location>
        <begin position="69"/>
        <end position="86"/>
    </location>
</feature>
<feature type="transmembrane region" description="Helical" evidence="6">
    <location>
        <begin position="250"/>
        <end position="270"/>
    </location>
</feature>
<dbReference type="InterPro" id="IPR020846">
    <property type="entry name" value="MFS_dom"/>
</dbReference>
<sequence>MGRNFWLLLGNQVASRVAYNIVTFTLLIWVFQLTGSNSAVALWMVMFFVASFSFSLVAGVAADHFDRRKLIITANLLWGIVVLFFIPAKESFALILVLTLATQALDEFFIPSQNSSVPDLVSRRRLFRANSLFFLATYIATFTGYFLSGVLFRFWGYPVPFLVASFLIVVGAFFTAGLPPLHPAAGALAPGEFFAQLKQKLADQLDFLFHNPRVATNIFLLATMFSAVTGAAAIAPGFAEQALKIDARDLSFVVIFPAGAGLLLGTILLGRFGKKFWHVWQGIFVLGFLVLALAVGPTLRIFFASHVARPQYFEQLPLFSFFVAVLAIVMGFVVATVLIPVVTSLQKLTPQKNLGRTYGALQTLSAILITVGVLAFGVVSDLFSPVAPLVFMGLSAVGVSLWVKSKVRLES</sequence>
<feature type="transmembrane region" description="Helical" evidence="6">
    <location>
        <begin position="131"/>
        <end position="155"/>
    </location>
</feature>
<accession>A0A1F4VG28</accession>
<dbReference type="Gene3D" id="1.20.1250.20">
    <property type="entry name" value="MFS general substrate transporter like domains"/>
    <property type="match status" value="1"/>
</dbReference>
<feature type="transmembrane region" description="Helical" evidence="6">
    <location>
        <begin position="161"/>
        <end position="178"/>
    </location>
</feature>
<feature type="transmembrane region" description="Helical" evidence="6">
    <location>
        <begin position="40"/>
        <end position="62"/>
    </location>
</feature>
<dbReference type="SUPFAM" id="SSF103473">
    <property type="entry name" value="MFS general substrate transporter"/>
    <property type="match status" value="1"/>
</dbReference>
<dbReference type="STRING" id="1802619.A2797_01185"/>
<reference evidence="8 9" key="1">
    <citation type="journal article" date="2016" name="Nat. Commun.">
        <title>Thousands of microbial genomes shed light on interconnected biogeochemical processes in an aquifer system.</title>
        <authorList>
            <person name="Anantharaman K."/>
            <person name="Brown C.T."/>
            <person name="Hug L.A."/>
            <person name="Sharon I."/>
            <person name="Castelle C.J."/>
            <person name="Probst A.J."/>
            <person name="Thomas B.C."/>
            <person name="Singh A."/>
            <person name="Wilkins M.J."/>
            <person name="Karaoz U."/>
            <person name="Brodie E.L."/>
            <person name="Williams K.H."/>
            <person name="Hubbard S.S."/>
            <person name="Banfield J.F."/>
        </authorList>
    </citation>
    <scope>NUCLEOTIDE SEQUENCE [LARGE SCALE GENOMIC DNA]</scope>
</reference>
<organism evidence="8 9">
    <name type="scientific">candidate division WWE3 bacterium RIFCSPHIGHO2_01_FULL_48_15</name>
    <dbReference type="NCBI Taxonomy" id="1802619"/>
    <lineage>
        <taxon>Bacteria</taxon>
        <taxon>Katanobacteria</taxon>
    </lineage>
</organism>
<keyword evidence="2" id="KW-1003">Cell membrane</keyword>
<dbReference type="Pfam" id="PF07690">
    <property type="entry name" value="MFS_1"/>
    <property type="match status" value="1"/>
</dbReference>
<feature type="transmembrane region" description="Helical" evidence="6">
    <location>
        <begin position="318"/>
        <end position="345"/>
    </location>
</feature>
<dbReference type="PANTHER" id="PTHR23513">
    <property type="entry name" value="INTEGRAL MEMBRANE EFFLUX PROTEIN-RELATED"/>
    <property type="match status" value="1"/>
</dbReference>
<keyword evidence="5 6" id="KW-0472">Membrane</keyword>
<dbReference type="CDD" id="cd06173">
    <property type="entry name" value="MFS_MefA_like"/>
    <property type="match status" value="1"/>
</dbReference>
<comment type="caution">
    <text evidence="8">The sequence shown here is derived from an EMBL/GenBank/DDBJ whole genome shotgun (WGS) entry which is preliminary data.</text>
</comment>
<evidence type="ECO:0000259" key="7">
    <source>
        <dbReference type="PROSITE" id="PS50850"/>
    </source>
</evidence>
<dbReference type="Proteomes" id="UP000179005">
    <property type="component" value="Unassembled WGS sequence"/>
</dbReference>
<dbReference type="GO" id="GO:0005886">
    <property type="term" value="C:plasma membrane"/>
    <property type="evidence" value="ECO:0007669"/>
    <property type="project" value="UniProtKB-SubCell"/>
</dbReference>
<evidence type="ECO:0000256" key="4">
    <source>
        <dbReference type="ARBA" id="ARBA00022989"/>
    </source>
</evidence>
<dbReference type="EMBL" id="MEVC01000008">
    <property type="protein sequence ID" value="OGC55663.1"/>
    <property type="molecule type" value="Genomic_DNA"/>
</dbReference>
<dbReference type="PANTHER" id="PTHR23513:SF6">
    <property type="entry name" value="MAJOR FACILITATOR SUPERFAMILY ASSOCIATED DOMAIN-CONTAINING PROTEIN"/>
    <property type="match status" value="1"/>
</dbReference>
<protein>
    <recommendedName>
        <fullName evidence="7">Major facilitator superfamily (MFS) profile domain-containing protein</fullName>
    </recommendedName>
</protein>
<keyword evidence="4 6" id="KW-1133">Transmembrane helix</keyword>
<evidence type="ECO:0000313" key="9">
    <source>
        <dbReference type="Proteomes" id="UP000179005"/>
    </source>
</evidence>
<dbReference type="PROSITE" id="PS50850">
    <property type="entry name" value="MFS"/>
    <property type="match status" value="1"/>
</dbReference>
<evidence type="ECO:0000313" key="8">
    <source>
        <dbReference type="EMBL" id="OGC55663.1"/>
    </source>
</evidence>
<evidence type="ECO:0000256" key="1">
    <source>
        <dbReference type="ARBA" id="ARBA00004651"/>
    </source>
</evidence>
<dbReference type="GO" id="GO:0022857">
    <property type="term" value="F:transmembrane transporter activity"/>
    <property type="evidence" value="ECO:0007669"/>
    <property type="project" value="InterPro"/>
</dbReference>
<feature type="transmembrane region" description="Helical" evidence="6">
    <location>
        <begin position="17"/>
        <end position="34"/>
    </location>
</feature>
<proteinExistence type="predicted"/>
<evidence type="ECO:0000256" key="5">
    <source>
        <dbReference type="ARBA" id="ARBA00023136"/>
    </source>
</evidence>
<evidence type="ECO:0000256" key="6">
    <source>
        <dbReference type="SAM" id="Phobius"/>
    </source>
</evidence>
<name>A0A1F4VG28_UNCKA</name>
<gene>
    <name evidence="8" type="ORF">A2797_01185</name>
</gene>
<comment type="subcellular location">
    <subcellularLocation>
        <location evidence="1">Cell membrane</location>
        <topology evidence="1">Multi-pass membrane protein</topology>
    </subcellularLocation>
</comment>
<feature type="transmembrane region" description="Helical" evidence="6">
    <location>
        <begin position="385"/>
        <end position="403"/>
    </location>
</feature>
<feature type="transmembrane region" description="Helical" evidence="6">
    <location>
        <begin position="357"/>
        <end position="379"/>
    </location>
</feature>
<dbReference type="InterPro" id="IPR036259">
    <property type="entry name" value="MFS_trans_sf"/>
</dbReference>
<evidence type="ECO:0000256" key="2">
    <source>
        <dbReference type="ARBA" id="ARBA00022475"/>
    </source>
</evidence>
<feature type="domain" description="Major facilitator superfamily (MFS) profile" evidence="7">
    <location>
        <begin position="1"/>
        <end position="411"/>
    </location>
</feature>
<feature type="transmembrane region" description="Helical" evidence="6">
    <location>
        <begin position="282"/>
        <end position="303"/>
    </location>
</feature>
<dbReference type="InterPro" id="IPR011701">
    <property type="entry name" value="MFS"/>
</dbReference>
<dbReference type="AlphaFoldDB" id="A0A1F4VG28"/>
<evidence type="ECO:0000256" key="3">
    <source>
        <dbReference type="ARBA" id="ARBA00022692"/>
    </source>
</evidence>
<keyword evidence="3 6" id="KW-0812">Transmembrane</keyword>